<dbReference type="Gene3D" id="3.40.50.720">
    <property type="entry name" value="NAD(P)-binding Rossmann-like Domain"/>
    <property type="match status" value="1"/>
</dbReference>
<sequence length="186" mass="20061">LLQSSGFWYAPGPGLADEFVPFISRASPGVEAGASTYRELEAHASAMPGIEFVALRYGFFYGPGTWYTREGDMGDQVRRQQVPIIGEGQGVYSFVHIDDAAGATAAALECPPGAYNIVDGNPSPQHLWLTAFARATGAPGPPRVSEEEALRALGADAVYYATRLRGASNEKAGRELKFRPRPLEWL</sequence>
<gene>
    <name evidence="2" type="ORF">HRJ53_27805</name>
</gene>
<reference evidence="2" key="1">
    <citation type="submission" date="2020-06" db="EMBL/GenBank/DDBJ databases">
        <title>Legume-microbial interactions unlock mineral nutrients during tropical forest succession.</title>
        <authorList>
            <person name="Epihov D.Z."/>
        </authorList>
    </citation>
    <scope>NUCLEOTIDE SEQUENCE [LARGE SCALE GENOMIC DNA]</scope>
    <source>
        <strain evidence="2">Pan2503</strain>
    </source>
</reference>
<dbReference type="GO" id="GO:0004029">
    <property type="term" value="F:aldehyde dehydrogenase (NAD+) activity"/>
    <property type="evidence" value="ECO:0007669"/>
    <property type="project" value="TreeGrafter"/>
</dbReference>
<name>A0A7V8NWL5_9BACT</name>
<protein>
    <submittedName>
        <fullName evidence="2">NAD-dependent epimerase/dehydratase family protein</fullName>
    </submittedName>
</protein>
<dbReference type="InterPro" id="IPR036291">
    <property type="entry name" value="NAD(P)-bd_dom_sf"/>
</dbReference>
<feature type="domain" description="NAD-dependent epimerase/dehydratase" evidence="1">
    <location>
        <begin position="7"/>
        <end position="117"/>
    </location>
</feature>
<evidence type="ECO:0000313" key="3">
    <source>
        <dbReference type="Proteomes" id="UP000567293"/>
    </source>
</evidence>
<dbReference type="SUPFAM" id="SSF51735">
    <property type="entry name" value="NAD(P)-binding Rossmann-fold domains"/>
    <property type="match status" value="1"/>
</dbReference>
<organism evidence="2 3">
    <name type="scientific">Candidatus Acidiferrum panamense</name>
    <dbReference type="NCBI Taxonomy" id="2741543"/>
    <lineage>
        <taxon>Bacteria</taxon>
        <taxon>Pseudomonadati</taxon>
        <taxon>Acidobacteriota</taxon>
        <taxon>Terriglobia</taxon>
        <taxon>Candidatus Acidiferrales</taxon>
        <taxon>Candidatus Acidiferrum</taxon>
    </lineage>
</organism>
<proteinExistence type="predicted"/>
<dbReference type="Pfam" id="PF01370">
    <property type="entry name" value="Epimerase"/>
    <property type="match status" value="1"/>
</dbReference>
<dbReference type="GO" id="GO:0005737">
    <property type="term" value="C:cytoplasm"/>
    <property type="evidence" value="ECO:0007669"/>
    <property type="project" value="TreeGrafter"/>
</dbReference>
<keyword evidence="3" id="KW-1185">Reference proteome</keyword>
<evidence type="ECO:0000313" key="2">
    <source>
        <dbReference type="EMBL" id="MBA0088811.1"/>
    </source>
</evidence>
<dbReference type="InterPro" id="IPR051783">
    <property type="entry name" value="NAD(P)-dependent_oxidoreduct"/>
</dbReference>
<feature type="non-terminal residue" evidence="2">
    <location>
        <position position="1"/>
    </location>
</feature>
<dbReference type="EMBL" id="JACDQQ010002690">
    <property type="protein sequence ID" value="MBA0088811.1"/>
    <property type="molecule type" value="Genomic_DNA"/>
</dbReference>
<dbReference type="PANTHER" id="PTHR48079">
    <property type="entry name" value="PROTEIN YEEZ"/>
    <property type="match status" value="1"/>
</dbReference>
<evidence type="ECO:0000259" key="1">
    <source>
        <dbReference type="Pfam" id="PF01370"/>
    </source>
</evidence>
<dbReference type="Proteomes" id="UP000567293">
    <property type="component" value="Unassembled WGS sequence"/>
</dbReference>
<dbReference type="AlphaFoldDB" id="A0A7V8NWL5"/>
<accession>A0A7V8NWL5</accession>
<comment type="caution">
    <text evidence="2">The sequence shown here is derived from an EMBL/GenBank/DDBJ whole genome shotgun (WGS) entry which is preliminary data.</text>
</comment>
<dbReference type="InterPro" id="IPR001509">
    <property type="entry name" value="Epimerase_deHydtase"/>
</dbReference>
<dbReference type="PANTHER" id="PTHR48079:SF6">
    <property type="entry name" value="NAD(P)-BINDING DOMAIN-CONTAINING PROTEIN-RELATED"/>
    <property type="match status" value="1"/>
</dbReference>